<feature type="domain" description="Phospholipid/glycerol acyltransferase" evidence="5">
    <location>
        <begin position="73"/>
        <end position="187"/>
    </location>
</feature>
<keyword evidence="4" id="KW-0472">Membrane</keyword>
<dbReference type="CDD" id="cd07989">
    <property type="entry name" value="LPLAT_AGPAT-like"/>
    <property type="match status" value="1"/>
</dbReference>
<dbReference type="AlphaFoldDB" id="A0A937F8F8"/>
<organism evidence="6 7">
    <name type="scientific">Fulvivirga sediminis</name>
    <dbReference type="NCBI Taxonomy" id="2803949"/>
    <lineage>
        <taxon>Bacteria</taxon>
        <taxon>Pseudomonadati</taxon>
        <taxon>Bacteroidota</taxon>
        <taxon>Cytophagia</taxon>
        <taxon>Cytophagales</taxon>
        <taxon>Fulvivirgaceae</taxon>
        <taxon>Fulvivirga</taxon>
    </lineage>
</organism>
<comment type="pathway">
    <text evidence="1">Lipid metabolism.</text>
</comment>
<keyword evidence="4" id="KW-0812">Transmembrane</keyword>
<dbReference type="RefSeq" id="WP_202244311.1">
    <property type="nucleotide sequence ID" value="NZ_JAESIY010000005.1"/>
</dbReference>
<keyword evidence="3 6" id="KW-0012">Acyltransferase</keyword>
<sequence length="241" mass="28054">MKFIRGIHAAYAMLIFGLSFLVFFPLLMIPIIFPKHHYLAGVFNRWWAIVFLSLIFIPFENDIRYKREKNKNYIFCPNHFSYMDIPSMGLNPENSIFVGKNDMEKIPFFGFMYKKLHITVDRNSLKSRYSTIVKSGQAIDEGKNLTIFPEGGILSNNPPQMSRFKDGAFRIAIEKQIDIIPVTIPFNWIILPEHTVLPRRRKMKIIYHEAISTKGLTLEDVDMIKQKTYDVISAELNKTIA</sequence>
<gene>
    <name evidence="6" type="ORF">JL102_10280</name>
</gene>
<name>A0A937F8F8_9BACT</name>
<dbReference type="InterPro" id="IPR002123">
    <property type="entry name" value="Plipid/glycerol_acylTrfase"/>
</dbReference>
<dbReference type="PANTHER" id="PTHR10434">
    <property type="entry name" value="1-ACYL-SN-GLYCEROL-3-PHOSPHATE ACYLTRANSFERASE"/>
    <property type="match status" value="1"/>
</dbReference>
<dbReference type="Pfam" id="PF01553">
    <property type="entry name" value="Acyltransferase"/>
    <property type="match status" value="1"/>
</dbReference>
<dbReference type="SUPFAM" id="SSF69593">
    <property type="entry name" value="Glycerol-3-phosphate (1)-acyltransferase"/>
    <property type="match status" value="1"/>
</dbReference>
<dbReference type="GO" id="GO:0006654">
    <property type="term" value="P:phosphatidic acid biosynthetic process"/>
    <property type="evidence" value="ECO:0007669"/>
    <property type="project" value="TreeGrafter"/>
</dbReference>
<evidence type="ECO:0000256" key="4">
    <source>
        <dbReference type="SAM" id="Phobius"/>
    </source>
</evidence>
<reference evidence="6" key="1">
    <citation type="submission" date="2021-01" db="EMBL/GenBank/DDBJ databases">
        <title>Fulvivirga kasyanovii gen. nov., sp nov., a novel member of the phylum Bacteroidetes isolated from seawater in a mussel farm.</title>
        <authorList>
            <person name="Zhao L.-H."/>
            <person name="Wang Z.-J."/>
        </authorList>
    </citation>
    <scope>NUCLEOTIDE SEQUENCE</scope>
    <source>
        <strain evidence="6">2943</strain>
    </source>
</reference>
<keyword evidence="2" id="KW-0808">Transferase</keyword>
<proteinExistence type="predicted"/>
<dbReference type="SMART" id="SM00563">
    <property type="entry name" value="PlsC"/>
    <property type="match status" value="1"/>
</dbReference>
<evidence type="ECO:0000256" key="3">
    <source>
        <dbReference type="ARBA" id="ARBA00023315"/>
    </source>
</evidence>
<evidence type="ECO:0000313" key="6">
    <source>
        <dbReference type="EMBL" id="MBL3656519.1"/>
    </source>
</evidence>
<dbReference type="GO" id="GO:0003841">
    <property type="term" value="F:1-acylglycerol-3-phosphate O-acyltransferase activity"/>
    <property type="evidence" value="ECO:0007669"/>
    <property type="project" value="TreeGrafter"/>
</dbReference>
<dbReference type="PANTHER" id="PTHR10434:SF66">
    <property type="entry name" value="PHOSPHOLIPID_GLYCEROL ACYLTRANSFERASE DOMAIN-CONTAINING PROTEIN"/>
    <property type="match status" value="1"/>
</dbReference>
<feature type="transmembrane region" description="Helical" evidence="4">
    <location>
        <begin position="12"/>
        <end position="33"/>
    </location>
</feature>
<keyword evidence="4" id="KW-1133">Transmembrane helix</keyword>
<evidence type="ECO:0000256" key="1">
    <source>
        <dbReference type="ARBA" id="ARBA00005189"/>
    </source>
</evidence>
<comment type="caution">
    <text evidence="6">The sequence shown here is derived from an EMBL/GenBank/DDBJ whole genome shotgun (WGS) entry which is preliminary data.</text>
</comment>
<evidence type="ECO:0000259" key="5">
    <source>
        <dbReference type="SMART" id="SM00563"/>
    </source>
</evidence>
<accession>A0A937F8F8</accession>
<evidence type="ECO:0000313" key="7">
    <source>
        <dbReference type="Proteomes" id="UP000659388"/>
    </source>
</evidence>
<dbReference type="Proteomes" id="UP000659388">
    <property type="component" value="Unassembled WGS sequence"/>
</dbReference>
<keyword evidence="7" id="KW-1185">Reference proteome</keyword>
<evidence type="ECO:0000256" key="2">
    <source>
        <dbReference type="ARBA" id="ARBA00022679"/>
    </source>
</evidence>
<feature type="transmembrane region" description="Helical" evidence="4">
    <location>
        <begin position="39"/>
        <end position="59"/>
    </location>
</feature>
<protein>
    <submittedName>
        <fullName evidence="6">1-acyl-sn-glycerol-3-phosphate acyltransferase</fullName>
    </submittedName>
</protein>
<dbReference type="EMBL" id="JAESIY010000005">
    <property type="protein sequence ID" value="MBL3656519.1"/>
    <property type="molecule type" value="Genomic_DNA"/>
</dbReference>